<evidence type="ECO:0000313" key="2">
    <source>
        <dbReference type="Proteomes" id="UP001629246"/>
    </source>
</evidence>
<dbReference type="EMBL" id="JAQQFM010000007">
    <property type="protein sequence ID" value="MFL9926044.1"/>
    <property type="molecule type" value="Genomic_DNA"/>
</dbReference>
<dbReference type="RefSeq" id="WP_408159242.1">
    <property type="nucleotide sequence ID" value="NZ_JAQQFM010000007.1"/>
</dbReference>
<reference evidence="1 2" key="1">
    <citation type="journal article" date="2024" name="Chem. Sci.">
        <title>Discovery of megapolipeptins by genome mining of a Burkholderiales bacteria collection.</title>
        <authorList>
            <person name="Paulo B.S."/>
            <person name="Recchia M.J.J."/>
            <person name="Lee S."/>
            <person name="Fergusson C.H."/>
            <person name="Romanowski S.B."/>
            <person name="Hernandez A."/>
            <person name="Krull N."/>
            <person name="Liu D.Y."/>
            <person name="Cavanagh H."/>
            <person name="Bos A."/>
            <person name="Gray C.A."/>
            <person name="Murphy B.T."/>
            <person name="Linington R.G."/>
            <person name="Eustaquio A.S."/>
        </authorList>
    </citation>
    <scope>NUCLEOTIDE SEQUENCE [LARGE SCALE GENOMIC DNA]</scope>
    <source>
        <strain evidence="1 2">RL21-008-BIB-A</strain>
    </source>
</reference>
<proteinExistence type="predicted"/>
<name>A0ABW9ACU3_9BURK</name>
<dbReference type="Proteomes" id="UP001629246">
    <property type="component" value="Unassembled WGS sequence"/>
</dbReference>
<protein>
    <recommendedName>
        <fullName evidence="3">DUF3298 domain-containing protein</fullName>
    </recommendedName>
</protein>
<evidence type="ECO:0008006" key="3">
    <source>
        <dbReference type="Google" id="ProtNLM"/>
    </source>
</evidence>
<keyword evidence="2" id="KW-1185">Reference proteome</keyword>
<accession>A0ABW9ACU3</accession>
<comment type="caution">
    <text evidence="1">The sequence shown here is derived from an EMBL/GenBank/DDBJ whole genome shotgun (WGS) entry which is preliminary data.</text>
</comment>
<evidence type="ECO:0000313" key="1">
    <source>
        <dbReference type="EMBL" id="MFL9926044.1"/>
    </source>
</evidence>
<organism evidence="1 2">
    <name type="scientific">Herbaspirillum lusitanum</name>
    <dbReference type="NCBI Taxonomy" id="213312"/>
    <lineage>
        <taxon>Bacteria</taxon>
        <taxon>Pseudomonadati</taxon>
        <taxon>Pseudomonadota</taxon>
        <taxon>Betaproteobacteria</taxon>
        <taxon>Burkholderiales</taxon>
        <taxon>Oxalobacteraceae</taxon>
        <taxon>Herbaspirillum</taxon>
    </lineage>
</organism>
<gene>
    <name evidence="1" type="ORF">PQR62_17345</name>
</gene>
<sequence>MIHSQTFAVAVASASSGKVELHANHALRLAAEDGSLIAEEWTTLRASPKKIIEWLESSRFCQAGCKLEATAFHPDAGRLASLDRCKNESRPPLSIPKFWEIGPAVFSFEGGTQIPYWLAMNDASYVPLMVPMAQLAQFAERLA</sequence>